<protein>
    <recommendedName>
        <fullName evidence="1">PD(D/E)XK endonuclease domain-containing protein</fullName>
    </recommendedName>
</protein>
<evidence type="ECO:0000313" key="3">
    <source>
        <dbReference type="Proteomes" id="UP000662314"/>
    </source>
</evidence>
<reference evidence="2 3" key="1">
    <citation type="journal article" date="2021" name="Int. J. Syst. Evol. Microbiol.">
        <title>Amazonocrinis nigriterrae gen. nov., sp. nov., Atlanticothrix silvestris gen. nov., sp. nov. and Dendronalium phyllosphericum gen. nov., sp. nov., nostocacean cyanobacteria from Brazilian environments.</title>
        <authorList>
            <person name="Alvarenga D.O."/>
            <person name="Andreote A.P.D."/>
            <person name="Branco L.H.Z."/>
            <person name="Delbaje E."/>
            <person name="Cruz R.B."/>
            <person name="Varani A.M."/>
            <person name="Fiore M.F."/>
        </authorList>
    </citation>
    <scope>NUCLEOTIDE SEQUENCE [LARGE SCALE GENOMIC DNA]</scope>
    <source>
        <strain evidence="2 3">CENA369</strain>
    </source>
</reference>
<comment type="caution">
    <text evidence="2">The sequence shown here is derived from an EMBL/GenBank/DDBJ whole genome shotgun (WGS) entry which is preliminary data.</text>
</comment>
<dbReference type="InterPro" id="IPR021671">
    <property type="entry name" value="PD(D/E)XK_Endonuc"/>
</dbReference>
<organism evidence="2 3">
    <name type="scientific">Dendronalium phyllosphericum CENA369</name>
    <dbReference type="NCBI Taxonomy" id="1725256"/>
    <lineage>
        <taxon>Bacteria</taxon>
        <taxon>Bacillati</taxon>
        <taxon>Cyanobacteriota</taxon>
        <taxon>Cyanophyceae</taxon>
        <taxon>Nostocales</taxon>
        <taxon>Nostocaceae</taxon>
        <taxon>Dendronalium</taxon>
        <taxon>Dendronalium phyllosphericum</taxon>
    </lineage>
</organism>
<name>A0A8J7I6U2_9NOST</name>
<dbReference type="Pfam" id="PF11645">
    <property type="entry name" value="PDDEXK_5"/>
    <property type="match status" value="1"/>
</dbReference>
<accession>A0A8J7I6U2</accession>
<keyword evidence="3" id="KW-1185">Reference proteome</keyword>
<dbReference type="Gene3D" id="3.40.1350.10">
    <property type="match status" value="1"/>
</dbReference>
<dbReference type="EMBL" id="JAECZA010000015">
    <property type="protein sequence ID" value="MBH8572627.1"/>
    <property type="molecule type" value="Genomic_DNA"/>
</dbReference>
<feature type="domain" description="PD(D/E)XK endonuclease" evidence="1">
    <location>
        <begin position="13"/>
        <end position="104"/>
    </location>
</feature>
<dbReference type="Proteomes" id="UP000662314">
    <property type="component" value="Unassembled WGS sequence"/>
</dbReference>
<dbReference type="RefSeq" id="WP_225895473.1">
    <property type="nucleotide sequence ID" value="NZ_JAECZA010000015.1"/>
</dbReference>
<dbReference type="InterPro" id="IPR011856">
    <property type="entry name" value="tRNA_endonuc-like_dom_sf"/>
</dbReference>
<evidence type="ECO:0000313" key="2">
    <source>
        <dbReference type="EMBL" id="MBH8572627.1"/>
    </source>
</evidence>
<proteinExistence type="predicted"/>
<evidence type="ECO:0000259" key="1">
    <source>
        <dbReference type="Pfam" id="PF11645"/>
    </source>
</evidence>
<dbReference type="GO" id="GO:0003676">
    <property type="term" value="F:nucleic acid binding"/>
    <property type="evidence" value="ECO:0007669"/>
    <property type="project" value="InterPro"/>
</dbReference>
<gene>
    <name evidence="2" type="ORF">I8752_06290</name>
</gene>
<sequence length="111" mass="12626">MQLSLVEGSLVLHHTKNKGDIAAIKAIADLTFKGYLILTPVICEHLSFDFVVYKDDKFYKIQAKYAGDNRVVNQTICVDKNSINEKKYKVNDFEFDAVYLPDVEVSISSIY</sequence>
<dbReference type="AlphaFoldDB" id="A0A8J7I6U2"/>